<dbReference type="InterPro" id="IPR053926">
    <property type="entry name" value="RecX_HTH_1st"/>
</dbReference>
<dbReference type="Proteomes" id="UP000019753">
    <property type="component" value="Unassembled WGS sequence"/>
</dbReference>
<evidence type="ECO:0000256" key="1">
    <source>
        <dbReference type="ARBA" id="ARBA00004496"/>
    </source>
</evidence>
<evidence type="ECO:0000259" key="8">
    <source>
        <dbReference type="Pfam" id="PF21982"/>
    </source>
</evidence>
<feature type="domain" description="RecX first three-helical" evidence="8">
    <location>
        <begin position="3"/>
        <end position="31"/>
    </location>
</feature>
<evidence type="ECO:0000259" key="6">
    <source>
        <dbReference type="Pfam" id="PF02631"/>
    </source>
</evidence>
<comment type="caution">
    <text evidence="9">The sequence shown here is derived from an EMBL/GenBank/DDBJ whole genome shotgun (WGS) entry which is preliminary data.</text>
</comment>
<comment type="similarity">
    <text evidence="2">Belongs to the RecX family.</text>
</comment>
<dbReference type="Gene3D" id="1.10.10.10">
    <property type="entry name" value="Winged helix-like DNA-binding domain superfamily/Winged helix DNA-binding domain"/>
    <property type="match status" value="2"/>
</dbReference>
<comment type="subcellular location">
    <subcellularLocation>
        <location evidence="1">Cytoplasm</location>
    </subcellularLocation>
</comment>
<evidence type="ECO:0000256" key="4">
    <source>
        <dbReference type="ARBA" id="ARBA00022490"/>
    </source>
</evidence>
<feature type="region of interest" description="Disordered" evidence="5">
    <location>
        <begin position="136"/>
        <end position="158"/>
    </location>
</feature>
<evidence type="ECO:0000256" key="3">
    <source>
        <dbReference type="ARBA" id="ARBA00018111"/>
    </source>
</evidence>
<dbReference type="EMBL" id="AXCW01000101">
    <property type="protein sequence ID" value="EYR63350.1"/>
    <property type="molecule type" value="Genomic_DNA"/>
</dbReference>
<sequence>MTGAPRSRHQLEQALAKRGVDPQVTERVLDRFTEVGLIDDAEYAHMLVRSQRESRGLARRALALELRRRGVVGPEAEDALATVQPEDEEESARTLLRRKWHAGRDLAPEVRARRATAMLARKGYSGSLVSRLVREMMDGSGSGDSGLPVDPWEPEALE</sequence>
<dbReference type="InterPro" id="IPR053924">
    <property type="entry name" value="RecX_HTH_2nd"/>
</dbReference>
<dbReference type="GO" id="GO:0005737">
    <property type="term" value="C:cytoplasm"/>
    <property type="evidence" value="ECO:0007669"/>
    <property type="project" value="UniProtKB-SubCell"/>
</dbReference>
<gene>
    <name evidence="9" type="ORF">N866_01245</name>
</gene>
<dbReference type="AlphaFoldDB" id="A0A021VTJ6"/>
<name>A0A021VTJ6_9CELL</name>
<dbReference type="Pfam" id="PF02631">
    <property type="entry name" value="RecX_HTH2"/>
    <property type="match status" value="1"/>
</dbReference>
<dbReference type="InterPro" id="IPR053925">
    <property type="entry name" value="RecX_HTH_3rd"/>
</dbReference>
<reference evidence="9 10" key="1">
    <citation type="submission" date="2014-01" db="EMBL/GenBank/DDBJ databases">
        <title>Actinotalea ferrariae CF5-4.</title>
        <authorList>
            <person name="Chen F."/>
            <person name="Li Y."/>
            <person name="Wang G."/>
        </authorList>
    </citation>
    <scope>NUCLEOTIDE SEQUENCE [LARGE SCALE GENOMIC DNA]</scope>
    <source>
        <strain evidence="9 10">CF5-4</strain>
    </source>
</reference>
<dbReference type="PANTHER" id="PTHR33602:SF1">
    <property type="entry name" value="REGULATORY PROTEIN RECX FAMILY PROTEIN"/>
    <property type="match status" value="1"/>
</dbReference>
<dbReference type="Pfam" id="PF21981">
    <property type="entry name" value="RecX_HTH3"/>
    <property type="match status" value="1"/>
</dbReference>
<evidence type="ECO:0000256" key="2">
    <source>
        <dbReference type="ARBA" id="ARBA00009695"/>
    </source>
</evidence>
<dbReference type="InterPro" id="IPR003783">
    <property type="entry name" value="Regulatory_RecX"/>
</dbReference>
<accession>A0A021VTJ6</accession>
<keyword evidence="10" id="KW-1185">Reference proteome</keyword>
<dbReference type="PANTHER" id="PTHR33602">
    <property type="entry name" value="REGULATORY PROTEIN RECX FAMILY PROTEIN"/>
    <property type="match status" value="1"/>
</dbReference>
<organism evidence="9 10">
    <name type="scientific">Actinotalea ferrariae CF5-4</name>
    <dbReference type="NCBI Taxonomy" id="948458"/>
    <lineage>
        <taxon>Bacteria</taxon>
        <taxon>Bacillati</taxon>
        <taxon>Actinomycetota</taxon>
        <taxon>Actinomycetes</taxon>
        <taxon>Micrococcales</taxon>
        <taxon>Cellulomonadaceae</taxon>
        <taxon>Actinotalea</taxon>
    </lineage>
</organism>
<dbReference type="InterPro" id="IPR036388">
    <property type="entry name" value="WH-like_DNA-bd_sf"/>
</dbReference>
<dbReference type="Pfam" id="PF21982">
    <property type="entry name" value="RecX_HTH1"/>
    <property type="match status" value="1"/>
</dbReference>
<evidence type="ECO:0000256" key="5">
    <source>
        <dbReference type="SAM" id="MobiDB-lite"/>
    </source>
</evidence>
<protein>
    <recommendedName>
        <fullName evidence="3">Regulatory protein RecX</fullName>
    </recommendedName>
</protein>
<feature type="domain" description="RecX second three-helical" evidence="6">
    <location>
        <begin position="39"/>
        <end position="80"/>
    </location>
</feature>
<feature type="domain" description="RecX third three-helical" evidence="7">
    <location>
        <begin position="87"/>
        <end position="132"/>
    </location>
</feature>
<evidence type="ECO:0000259" key="7">
    <source>
        <dbReference type="Pfam" id="PF21981"/>
    </source>
</evidence>
<proteinExistence type="inferred from homology"/>
<keyword evidence="4" id="KW-0963">Cytoplasm</keyword>
<evidence type="ECO:0000313" key="9">
    <source>
        <dbReference type="EMBL" id="EYR63350.1"/>
    </source>
</evidence>
<dbReference type="GO" id="GO:0006282">
    <property type="term" value="P:regulation of DNA repair"/>
    <property type="evidence" value="ECO:0007669"/>
    <property type="project" value="InterPro"/>
</dbReference>
<evidence type="ECO:0000313" key="10">
    <source>
        <dbReference type="Proteomes" id="UP000019753"/>
    </source>
</evidence>